<dbReference type="EMBL" id="VTWS01000001">
    <property type="protein sequence ID" value="KAA9357363.1"/>
    <property type="molecule type" value="Genomic_DNA"/>
</dbReference>
<accession>A0A5N1JUB3</accession>
<keyword evidence="2" id="KW-1185">Reference proteome</keyword>
<dbReference type="AlphaFoldDB" id="A0A5N1JUB3"/>
<comment type="caution">
    <text evidence="1">The sequence shown here is derived from an EMBL/GenBank/DDBJ whole genome shotgun (WGS) entry which is preliminary data.</text>
</comment>
<protein>
    <submittedName>
        <fullName evidence="1">Uncharacterized protein</fullName>
    </submittedName>
</protein>
<reference evidence="1 2" key="1">
    <citation type="submission" date="2019-09" db="EMBL/GenBank/DDBJ databases">
        <title>Genome Sequence of Larkinella sp MA1.</title>
        <authorList>
            <person name="Srinivasan S."/>
        </authorList>
    </citation>
    <scope>NUCLEOTIDE SEQUENCE [LARGE SCALE GENOMIC DNA]</scope>
    <source>
        <strain evidence="1 2">MA1</strain>
    </source>
</reference>
<dbReference type="Proteomes" id="UP000326344">
    <property type="component" value="Unassembled WGS sequence"/>
</dbReference>
<name>A0A5N1JUB3_9BACT</name>
<evidence type="ECO:0000313" key="2">
    <source>
        <dbReference type="Proteomes" id="UP000326344"/>
    </source>
</evidence>
<organism evidence="1 2">
    <name type="scientific">Larkinella humicola</name>
    <dbReference type="NCBI Taxonomy" id="2607654"/>
    <lineage>
        <taxon>Bacteria</taxon>
        <taxon>Pseudomonadati</taxon>
        <taxon>Bacteroidota</taxon>
        <taxon>Cytophagia</taxon>
        <taxon>Cytophagales</taxon>
        <taxon>Spirosomataceae</taxon>
        <taxon>Larkinella</taxon>
    </lineage>
</organism>
<dbReference type="RefSeq" id="WP_150875508.1">
    <property type="nucleotide sequence ID" value="NZ_VTWS01000001.1"/>
</dbReference>
<proteinExistence type="predicted"/>
<evidence type="ECO:0000313" key="1">
    <source>
        <dbReference type="EMBL" id="KAA9357363.1"/>
    </source>
</evidence>
<gene>
    <name evidence="1" type="ORF">F0P93_06400</name>
</gene>
<sequence>MVLIIHGIRAEIEWRNLICFPNDYETAFDLLSNFVASGLTLLEASVSDGATLLKLPVDGFDGQLFSPHLQNLQMEWEEILANRGNYSKKPVITPLQEWDRQLIQYYEKQIERVCRNLIGNQKALIKAAQRKGAGAGLRHYELMQEKYLLLLTGFEASHQRAVSHLAAF</sequence>